<organism evidence="4 5">
    <name type="scientific">Aliikangiella maris</name>
    <dbReference type="NCBI Taxonomy" id="3162458"/>
    <lineage>
        <taxon>Bacteria</taxon>
        <taxon>Pseudomonadati</taxon>
        <taxon>Pseudomonadota</taxon>
        <taxon>Gammaproteobacteria</taxon>
        <taxon>Oceanospirillales</taxon>
        <taxon>Pleioneaceae</taxon>
        <taxon>Aliikangiella</taxon>
    </lineage>
</organism>
<evidence type="ECO:0000313" key="5">
    <source>
        <dbReference type="Proteomes" id="UP001554427"/>
    </source>
</evidence>
<sequence length="1469" mass="166679">MTEPRNNSYLKILVFVVNKLWLLLATSIILVALCFALLHLLLPQIGSFQTDIEQWIESKYQVDIEAESISAEWRSNGPVFAVNQLKVQSNTGQFSLLAIDSMRIHFDGLGSLLSQSVTTEKIEVSGANLSFVIDRKLGVQLDSLEEQDTANNQEVKEISRLLLVNLFNQKNLTLLSSDIRIETLTGKEFNYTIEKLDISNHRDNLSKQDIHQLTGKLLDKFNGELKLVAEIYGDPATPQSHTDFYLEGRNIALSHLPGYVENSHYKPYSGVANWKLWSHWRDGHWQNADGLIELNNVRWRAVTEQQTDNELKASIEKFSLDFNWHFTGANTGVLSFYNADLKVFEKDPQVLPTFYFLFNEKNARDIQWDLVIHDFNTRELADFYNLILDVDKNKLDLSQRKLAINLDSLGMRIERKQGRWEKIFAYSTFSDLQYDKQFGVPQINGISGSLLFANGEGQTILKGEQLTADFNGLFRQPLHLDSLDMSLLWRIDETGQLDLYIDSAYLKNSDLTVNARSHFFYQDELPNLNLYAELTELDASQTSRYLPVQIMSEPLVNYLDRSVKSGKVSLAKAMMHGPLKAFPFDNTEGLFSIRAQLENAEFEYLPRWPLAQNMRADLLFEGNGMDLRSNYATSEQVTLNAARAVIKDYAASGTPLELFIDASTVDNHGREFLLNSSLTHIGQALQSFDYQGKINAQIGLTVELDSEQITHLDGKVKPDKNSAKIAFGDFQFSQLDGLLLLDNHGIRPSELAAQYHQRPINVHLQSGQKDSEPELIIKAKGALNAQALTDIVAPHWADLAEGETLVEANIAVAPPAAKDKVILNFKTDLQGLQLKLPEPFLSVQQQKSPLSVSVQLASMNSVQINWNKLRAKWWWKSQPESLNHDPSSQIAPKITVSSPELEKQTNEQSPNERQINNQSTSRLITENQNHENQNHENQNHENQNHENQNHENQNHENQNHENQNHQNHQNQKGRSESRGAQINGYQHVGGVFLWNSEFLLPDLPVQKNQADLHFDSFDFQQWLPVFKRIHQEIQQSNGESEAHNDFRVTINQFNHELFKLDEVKLIGSNNQTEWLFNASGPDLTAQLKLLSDKPWALTIDNLNLDLNPELFATPGEDQSATENEVVTNASPFTSPQYDLQDWPSMDIHCKQCQIHQKKLGEIQINLVSSQDGLNVQGRVQDEQNHQLKFNANWLQIKASQVSEQSHTDVQMLNLTHLEYELATNKFGQLMQRWNYPVPVADSSGRFAGRLWWRDLPWRFSTTEFEGDVRFELGAGYLSEVSDAKARLFSLFSLQTLSRRLQLDFSDVYKKGFFYDQLSGNIRMRDGVAVADNIYVDGNAAKVTLSGSVNLKDQVIEQRALVVPQLTSSLPVLVGWAVEPTTGIIVYLLNKLFEPAIEVVTQIEYRIHGPISDMSIDEIKKFKDKVKYKTSENALPAKSQNQTAIENQSASESQSPDKVSDVISPGVDGV</sequence>
<comment type="caution">
    <text evidence="4">The sequence shown here is derived from an EMBL/GenBank/DDBJ whole genome shotgun (WGS) entry which is preliminary data.</text>
</comment>
<protein>
    <submittedName>
        <fullName evidence="4">DUF3971 domain-containing protein</fullName>
    </submittedName>
</protein>
<dbReference type="Proteomes" id="UP001554427">
    <property type="component" value="Unassembled WGS sequence"/>
</dbReference>
<dbReference type="RefSeq" id="WP_367023653.1">
    <property type="nucleotide sequence ID" value="NZ_JBFDAH010000007.1"/>
</dbReference>
<keyword evidence="5" id="KW-1185">Reference proteome</keyword>
<accession>A0ABV3MMS6</accession>
<dbReference type="EMBL" id="JBFDAH010000007">
    <property type="protein sequence ID" value="MEW4365503.1"/>
    <property type="molecule type" value="Genomic_DNA"/>
</dbReference>
<dbReference type="PANTHER" id="PTHR38690:SF1">
    <property type="entry name" value="PROTEASE"/>
    <property type="match status" value="1"/>
</dbReference>
<evidence type="ECO:0000313" key="4">
    <source>
        <dbReference type="EMBL" id="MEW4365503.1"/>
    </source>
</evidence>
<feature type="region of interest" description="Disordered" evidence="1">
    <location>
        <begin position="930"/>
        <end position="978"/>
    </location>
</feature>
<reference evidence="4 5" key="1">
    <citation type="submission" date="2024-06" db="EMBL/GenBank/DDBJ databases">
        <title>Aliikangiella maris sp. nov., sp. nov., a phycosphere bacterium isolated from seawater and ecosystem role in Phaeocystis globosa blooms.</title>
        <authorList>
            <person name="Li F."/>
        </authorList>
    </citation>
    <scope>NUCLEOTIDE SEQUENCE [LARGE SCALE GENOMIC DNA]</scope>
    <source>
        <strain evidence="4 5">GXAS 306</strain>
    </source>
</reference>
<evidence type="ECO:0000256" key="1">
    <source>
        <dbReference type="SAM" id="MobiDB-lite"/>
    </source>
</evidence>
<dbReference type="InterPro" id="IPR025263">
    <property type="entry name" value="YhdP_central"/>
</dbReference>
<dbReference type="Pfam" id="PF13116">
    <property type="entry name" value="YhdP"/>
    <property type="match status" value="1"/>
</dbReference>
<dbReference type="InterPro" id="IPR011836">
    <property type="entry name" value="YhdP"/>
</dbReference>
<feature type="region of interest" description="Disordered" evidence="1">
    <location>
        <begin position="879"/>
        <end position="917"/>
    </location>
</feature>
<gene>
    <name evidence="4" type="ORF">ABVT42_08565</name>
</gene>
<feature type="compositionally biased region" description="Basic and acidic residues" evidence="1">
    <location>
        <begin position="930"/>
        <end position="963"/>
    </location>
</feature>
<dbReference type="PANTHER" id="PTHR38690">
    <property type="entry name" value="PROTEASE-RELATED"/>
    <property type="match status" value="1"/>
</dbReference>
<evidence type="ECO:0000259" key="3">
    <source>
        <dbReference type="Pfam" id="PF13116"/>
    </source>
</evidence>
<feature type="compositionally biased region" description="Polar residues" evidence="1">
    <location>
        <begin position="906"/>
        <end position="917"/>
    </location>
</feature>
<name>A0ABV3MMS6_9GAMM</name>
<keyword evidence="2" id="KW-0472">Membrane</keyword>
<keyword evidence="2" id="KW-0812">Transmembrane</keyword>
<evidence type="ECO:0000256" key="2">
    <source>
        <dbReference type="SAM" id="Phobius"/>
    </source>
</evidence>
<feature type="compositionally biased region" description="Polar residues" evidence="1">
    <location>
        <begin position="1437"/>
        <end position="1456"/>
    </location>
</feature>
<feature type="compositionally biased region" description="Polar residues" evidence="1">
    <location>
        <begin position="879"/>
        <end position="898"/>
    </location>
</feature>
<feature type="transmembrane region" description="Helical" evidence="2">
    <location>
        <begin position="20"/>
        <end position="42"/>
    </location>
</feature>
<proteinExistence type="predicted"/>
<feature type="region of interest" description="Disordered" evidence="1">
    <location>
        <begin position="1432"/>
        <end position="1469"/>
    </location>
</feature>
<feature type="domain" description="YhdP central" evidence="3">
    <location>
        <begin position="12"/>
        <end position="1412"/>
    </location>
</feature>
<keyword evidence="2" id="KW-1133">Transmembrane helix</keyword>